<dbReference type="PANTHER" id="PTHR14209">
    <property type="entry name" value="ISOAMYL ACETATE-HYDROLYZING ESTERASE 1"/>
    <property type="match status" value="1"/>
</dbReference>
<accession>A0A1V9Y9C2</accession>
<dbReference type="Gene3D" id="3.40.50.1110">
    <property type="entry name" value="SGNH hydrolase"/>
    <property type="match status" value="1"/>
</dbReference>
<reference evidence="1 2" key="1">
    <citation type="journal article" date="2014" name="Genome Biol. Evol.">
        <title>The secreted proteins of Achlya hypogyna and Thraustotheca clavata identify the ancestral oomycete secretome and reveal gene acquisitions by horizontal gene transfer.</title>
        <authorList>
            <person name="Misner I."/>
            <person name="Blouin N."/>
            <person name="Leonard G."/>
            <person name="Richards T.A."/>
            <person name="Lane C.E."/>
        </authorList>
    </citation>
    <scope>NUCLEOTIDE SEQUENCE [LARGE SCALE GENOMIC DNA]</scope>
    <source>
        <strain evidence="1 2">ATCC 34112</strain>
    </source>
</reference>
<dbReference type="InterPro" id="IPR036514">
    <property type="entry name" value="SGNH_hydro_sf"/>
</dbReference>
<keyword evidence="2" id="KW-1185">Reference proteome</keyword>
<gene>
    <name evidence="1" type="ORF">THRCLA_11021</name>
</gene>
<comment type="caution">
    <text evidence="1">The sequence shown here is derived from an EMBL/GenBank/DDBJ whole genome shotgun (WGS) entry which is preliminary data.</text>
</comment>
<sequence>MVTYLGQSFNCTKFIFLTAPAFNDNSTEWKGTRINLNTKNYVVRCQEVGSRLGIPVIDLWTPMQGKETEMLYDGLHLTPTGNVLIPKIWQ</sequence>
<evidence type="ECO:0000313" key="2">
    <source>
        <dbReference type="Proteomes" id="UP000243217"/>
    </source>
</evidence>
<proteinExistence type="predicted"/>
<evidence type="ECO:0000313" key="1">
    <source>
        <dbReference type="EMBL" id="OQR82279.1"/>
    </source>
</evidence>
<dbReference type="SUPFAM" id="SSF52266">
    <property type="entry name" value="SGNH hydrolase"/>
    <property type="match status" value="1"/>
</dbReference>
<dbReference type="Proteomes" id="UP000243217">
    <property type="component" value="Unassembled WGS sequence"/>
</dbReference>
<evidence type="ECO:0008006" key="3">
    <source>
        <dbReference type="Google" id="ProtNLM"/>
    </source>
</evidence>
<organism evidence="1 2">
    <name type="scientific">Thraustotheca clavata</name>
    <dbReference type="NCBI Taxonomy" id="74557"/>
    <lineage>
        <taxon>Eukaryota</taxon>
        <taxon>Sar</taxon>
        <taxon>Stramenopiles</taxon>
        <taxon>Oomycota</taxon>
        <taxon>Saprolegniomycetes</taxon>
        <taxon>Saprolegniales</taxon>
        <taxon>Achlyaceae</taxon>
        <taxon>Thraustotheca</taxon>
    </lineage>
</organism>
<dbReference type="PANTHER" id="PTHR14209:SF19">
    <property type="entry name" value="ISOAMYL ACETATE-HYDROLYZING ESTERASE 1 HOMOLOG"/>
    <property type="match status" value="1"/>
</dbReference>
<dbReference type="AlphaFoldDB" id="A0A1V9Y9C2"/>
<dbReference type="EMBL" id="JNBS01004780">
    <property type="protein sequence ID" value="OQR82279.1"/>
    <property type="molecule type" value="Genomic_DNA"/>
</dbReference>
<protein>
    <recommendedName>
        <fullName evidence="3">SGNH hydrolase-type esterase domain-containing protein</fullName>
    </recommendedName>
</protein>
<dbReference type="InterPro" id="IPR045136">
    <property type="entry name" value="Iah1-like"/>
</dbReference>
<dbReference type="OrthoDB" id="671439at2759"/>
<name>A0A1V9Y9C2_9STRA</name>